<dbReference type="FunFam" id="2.60.40.10:FF:001042">
    <property type="entry name" value="Protein-glutamine gamma-glutamyltransferase 2"/>
    <property type="match status" value="1"/>
</dbReference>
<dbReference type="SUPFAM" id="SSF46966">
    <property type="entry name" value="Spectrin repeat"/>
    <property type="match status" value="1"/>
</dbReference>
<dbReference type="EMBL" id="CM004483">
    <property type="protein sequence ID" value="OCT60552.1"/>
    <property type="molecule type" value="Genomic_DNA"/>
</dbReference>
<evidence type="ECO:0000256" key="5">
    <source>
        <dbReference type="ARBA" id="ARBA00022837"/>
    </source>
</evidence>
<dbReference type="InterPro" id="IPR002931">
    <property type="entry name" value="Transglutaminase-like"/>
</dbReference>
<feature type="region of interest" description="Disordered" evidence="8">
    <location>
        <begin position="195"/>
        <end position="241"/>
    </location>
</feature>
<dbReference type="InterPro" id="IPR052231">
    <property type="entry name" value="Rho_GEF_signaling-related"/>
</dbReference>
<dbReference type="Proteomes" id="UP000694892">
    <property type="component" value="Chromosome 9_10S"/>
</dbReference>
<dbReference type="Gene3D" id="1.20.58.60">
    <property type="match status" value="1"/>
</dbReference>
<dbReference type="Gene3D" id="3.90.260.10">
    <property type="entry name" value="Transglutaminase-like"/>
    <property type="match status" value="1"/>
</dbReference>
<dbReference type="InterPro" id="IPR038765">
    <property type="entry name" value="Papain-like_cys_pep_sf"/>
</dbReference>
<dbReference type="GO" id="GO:0003810">
    <property type="term" value="F:protein-glutamine gamma-glutamyltransferase activity"/>
    <property type="evidence" value="ECO:0007669"/>
    <property type="project" value="UniProtKB-EC"/>
</dbReference>
<protein>
    <recommendedName>
        <fullName evidence="7">protein-glutamine gamma-glutamyltransferase</fullName>
        <ecNumber evidence="7">2.3.2.13</ecNumber>
    </recommendedName>
</protein>
<feature type="region of interest" description="Disordered" evidence="8">
    <location>
        <begin position="830"/>
        <end position="876"/>
    </location>
</feature>
<dbReference type="Pfam" id="PF00927">
    <property type="entry name" value="Transglut_C"/>
    <property type="match status" value="2"/>
</dbReference>
<feature type="region of interest" description="Disordered" evidence="8">
    <location>
        <begin position="904"/>
        <end position="936"/>
    </location>
</feature>
<evidence type="ECO:0000313" key="11">
    <source>
        <dbReference type="Proteomes" id="UP000694892"/>
    </source>
</evidence>
<evidence type="ECO:0000256" key="4">
    <source>
        <dbReference type="ARBA" id="ARBA00022723"/>
    </source>
</evidence>
<evidence type="ECO:0000313" key="10">
    <source>
        <dbReference type="EMBL" id="OCT60552.1"/>
    </source>
</evidence>
<dbReference type="InterPro" id="IPR036238">
    <property type="entry name" value="Transglutaminase_C_sf"/>
</dbReference>
<dbReference type="SUPFAM" id="SSF54001">
    <property type="entry name" value="Cysteine proteinases"/>
    <property type="match status" value="1"/>
</dbReference>
<dbReference type="SMART" id="SM00460">
    <property type="entry name" value="TGc"/>
    <property type="match status" value="1"/>
</dbReference>
<keyword evidence="3" id="KW-0808">Transferase</keyword>
<feature type="region of interest" description="Disordered" evidence="8">
    <location>
        <begin position="992"/>
        <end position="1028"/>
    </location>
</feature>
<dbReference type="SUPFAM" id="SSF49309">
    <property type="entry name" value="Transglutaminase, two C-terminal domains"/>
    <property type="match status" value="2"/>
</dbReference>
<sequence length="1819" mass="204768">MPAYLPSIPVPYGNANCSRTVGTRERSMQNKNIHSVRFIDNLDHAQTIEQISGLMKPSLEDVSHQEIEGDYVDLLDIAASAEHIYSSCPPEMGDPPVANGDSVLSITTNNNKKWICGRVLTSKEGACTPCLRRRFNKGLDAQETKCHFRQSYLAALKNPVSFSSVPMANILEDPLSRAQLSTTFAALESPLCSRRKNQAHLPSNKLLPGKAETNRTGDMSSQSTSRNPKPNTTPGLEPSPSLVHRLSFLRGQRSCSSPGDGIAMDANANQYGGTWRRVSAVCSPRLSRSKFCGKATAANGNSGLEVTSTVQKVPSKAGLWVSIVGSPVKVIVPSENIQDPPIQCQDLSAKLLYSGIACLPGSRDKLGRAVIQVTTDSTSWDAPWCSTREVARLLLYLCSISRKEVKDLGMLILVDARKQAPSPCLHAALHSVQASFPGSIQSILILLEKETASQLDKIPGLQVEVLTSPKALSRYVEIGQLTWDLGGTFPYCHSEWVQFYQKLDAFLSDLRKASDLLQNSIQELGEGSSPQDSREVEEKMAQHRDLMKVVLSDSHLVSLQREGGTTLARLRKEAMRFCCSQDVRSAVEAAVHLYNQLEEQVHALVTKSNRRLELLESLLKIRELESQFNQLSSWMDGDGENQLHEMDTMEWSLDILEQYRKKFKDFFLQATVHYNHGLVLLDDANKFSRSHFPEMESFKVARSSFQARLTSFYMCVERQKEELEKLMNLYKFCDKISQLTVSCSRYLGQLKKSEQKLCLPETRQCLESYLLRLTDELSADKFQEMKEESYSLSSSRGLTVWNETWLRCQESRQLLEETLEKCKEEQRTDIAGWHKDTSGSSNLKKQSENTPAGISNEVLPKNRRGEEEFRPRGSTRTAETTVINCCSFGLHAGSVGLFLKASRSNRNRRPAREPVTSKGCSTNEESRSSSDADPEHTELMVQNSNNEALEILHSPTPTLSRKTPVQSLCASKEDHLGWLALGRFLSDDTSTISRGDSGRAIMQPGRRCPLSRHASFSTGDSGSQYSSESSSLISPLLAMEPLTPRMPWTRGTISESSQESDWSMKANFAKMHKIMEELLTTERDYVCSLGYVLSHYLSEMDRPDVPPTLRGQHAAIFGNLEKLYEFHSHVFLQELTSCRREPSLVGGCFLKHKDQFGLYAFYSKNKPQSDRLLQDYGAAFFKRKQQELNDKMDLSSYLLKPIQRISKYSLLLQDLEWELKGQSTRQAELQAAREVVHFQLRHGNDLLAMDAIQDCDVNLKEQGRLLRQGEFMISYKKKKCCRRVFLFEDLILFSKAKKSSSGIEVYMYKQSFKFEDGMLEIALQILDTSPKFLNDSNRDCSRRNDPVYISRVISAMVNCNDDKGVLYGRWDNKYDDGVSPMFWMGSVAILRRWRKFSCQAVKYGQCWVFGAVACTVLRCLGIPARVITNYNSAHDTNSNLLIEQYLDEQGKRQAKQKDIIWNYHCWVEAWMGRPDLGEAYNGWQVVDPTPQEKSEGTYCCGPAPVKAVKEGDLNLKYDVPFVFAEVNADVAYYVQQNDGSVKKTQFISLVGQKISTKAIGKDEREDITHNYKYPEGSEDERRVFEKANKQFGEGEVNEKSLDVSIEIKVSEGMNKGFDFDVFAVITNNTEAEKQCRLMFCARTSSYNGEVGPECGMKDLLNVTLPPQEEKRVPLRILYEKYGPTITDNNMIKLVAMLFDYSSKDIILAMRDIHIKNPSIKIKILGEPKQKRKLVAEISLKNPLAEPLTDCCFTVEGAGLTAEQLVQTLDCPVEPGQDAKVRVDLMPQLPGKLSLVVNFESDLLKAVKGYRNIIIAPLPK</sequence>
<dbReference type="Gene3D" id="1.20.900.10">
    <property type="entry name" value="Dbl homology (DH) domain"/>
    <property type="match status" value="1"/>
</dbReference>
<evidence type="ECO:0000259" key="9">
    <source>
        <dbReference type="PROSITE" id="PS50010"/>
    </source>
</evidence>
<dbReference type="PROSITE" id="PS50010">
    <property type="entry name" value="DH_2"/>
    <property type="match status" value="1"/>
</dbReference>
<name>A0A974BTT0_XENLA</name>
<dbReference type="Pfam" id="PF00621">
    <property type="entry name" value="RhoGEF"/>
    <property type="match status" value="1"/>
</dbReference>
<reference evidence="11" key="1">
    <citation type="journal article" date="2016" name="Nature">
        <title>Genome evolution in the allotetraploid frog Xenopus laevis.</title>
        <authorList>
            <person name="Session A.M."/>
            <person name="Uno Y."/>
            <person name="Kwon T."/>
            <person name="Chapman J.A."/>
            <person name="Toyoda A."/>
            <person name="Takahashi S."/>
            <person name="Fukui A."/>
            <person name="Hikosaka A."/>
            <person name="Suzuki A."/>
            <person name="Kondo M."/>
            <person name="van Heeringen S.J."/>
            <person name="Quigley I."/>
            <person name="Heinz S."/>
            <person name="Ogino H."/>
            <person name="Ochi H."/>
            <person name="Hellsten U."/>
            <person name="Lyons J.B."/>
            <person name="Simakov O."/>
            <person name="Putnam N."/>
            <person name="Stites J."/>
            <person name="Kuroki Y."/>
            <person name="Tanaka T."/>
            <person name="Michiue T."/>
            <person name="Watanabe M."/>
            <person name="Bogdanovic O."/>
            <person name="Lister R."/>
            <person name="Georgiou G."/>
            <person name="Paranjpe S.S."/>
            <person name="van Kruijsbergen I."/>
            <person name="Shu S."/>
            <person name="Carlson J."/>
            <person name="Kinoshita T."/>
            <person name="Ohta Y."/>
            <person name="Mawaribuchi S."/>
            <person name="Jenkins J."/>
            <person name="Grimwood J."/>
            <person name="Schmutz J."/>
            <person name="Mitros T."/>
            <person name="Mozaffari S.V."/>
            <person name="Suzuki Y."/>
            <person name="Haramoto Y."/>
            <person name="Yamamoto T.S."/>
            <person name="Takagi C."/>
            <person name="Heald R."/>
            <person name="Miller K."/>
            <person name="Haudenschild C."/>
            <person name="Kitzman J."/>
            <person name="Nakayama T."/>
            <person name="Izutsu Y."/>
            <person name="Robert J."/>
            <person name="Fortriede J."/>
            <person name="Burns K."/>
            <person name="Lotay V."/>
            <person name="Karimi K."/>
            <person name="Yasuoka Y."/>
            <person name="Dichmann D.S."/>
            <person name="Flajnik M.F."/>
            <person name="Houston D.W."/>
            <person name="Shendure J."/>
            <person name="DuPasquier L."/>
            <person name="Vize P.D."/>
            <person name="Zorn A.M."/>
            <person name="Ito M."/>
            <person name="Marcotte E.M."/>
            <person name="Wallingford J.B."/>
            <person name="Ito Y."/>
            <person name="Asashima M."/>
            <person name="Ueno N."/>
            <person name="Matsuda Y."/>
            <person name="Veenstra G.J."/>
            <person name="Fujiyama A."/>
            <person name="Harland R.M."/>
            <person name="Taira M."/>
            <person name="Rokhsar D.S."/>
        </authorList>
    </citation>
    <scope>NUCLEOTIDE SEQUENCE [LARGE SCALE GENOMIC DNA]</scope>
    <source>
        <strain evidence="11">J</strain>
    </source>
</reference>
<dbReference type="PANTHER" id="PTHR45845:SF1">
    <property type="entry name" value="PLECKSTRIN HOMOLOGY AND RHOGEF DOMAIN CONTAINING G4B"/>
    <property type="match status" value="1"/>
</dbReference>
<dbReference type="InterPro" id="IPR036985">
    <property type="entry name" value="Transglutaminase-like_sf"/>
</dbReference>
<comment type="cofactor">
    <cofactor evidence="1">
        <name>Ca(2+)</name>
        <dbReference type="ChEBI" id="CHEBI:29108"/>
    </cofactor>
</comment>
<dbReference type="SUPFAM" id="SSF48065">
    <property type="entry name" value="DBL homology domain (DH-domain)"/>
    <property type="match status" value="1"/>
</dbReference>
<feature type="domain" description="DH" evidence="9">
    <location>
        <begin position="1070"/>
        <end position="1246"/>
    </location>
</feature>
<dbReference type="Gene3D" id="2.60.40.10">
    <property type="entry name" value="Immunoglobulins"/>
    <property type="match status" value="2"/>
</dbReference>
<evidence type="ECO:0000256" key="1">
    <source>
        <dbReference type="ARBA" id="ARBA00001913"/>
    </source>
</evidence>
<feature type="compositionally biased region" description="Basic and acidic residues" evidence="8">
    <location>
        <begin position="924"/>
        <end position="936"/>
    </location>
</feature>
<feature type="compositionally biased region" description="Low complexity" evidence="8">
    <location>
        <begin position="1015"/>
        <end position="1028"/>
    </location>
</feature>
<dbReference type="InterPro" id="IPR055251">
    <property type="entry name" value="SOS1_NGEF_PH"/>
</dbReference>
<keyword evidence="6" id="KW-0012">Acyltransferase</keyword>
<dbReference type="PANTHER" id="PTHR45845">
    <property type="entry name" value="RHO GUANINE NUCLEOTIDE EXCHANGE FACTOR-RELATED"/>
    <property type="match status" value="1"/>
</dbReference>
<dbReference type="EC" id="2.3.2.13" evidence="7"/>
<dbReference type="InterPro" id="IPR008958">
    <property type="entry name" value="Transglutaminase_C"/>
</dbReference>
<organism evidence="10 11">
    <name type="scientific">Xenopus laevis</name>
    <name type="common">African clawed frog</name>
    <dbReference type="NCBI Taxonomy" id="8355"/>
    <lineage>
        <taxon>Eukaryota</taxon>
        <taxon>Metazoa</taxon>
        <taxon>Chordata</taxon>
        <taxon>Craniata</taxon>
        <taxon>Vertebrata</taxon>
        <taxon>Euteleostomi</taxon>
        <taxon>Amphibia</taxon>
        <taxon>Batrachia</taxon>
        <taxon>Anura</taxon>
        <taxon>Pipoidea</taxon>
        <taxon>Pipidae</taxon>
        <taxon>Xenopodinae</taxon>
        <taxon>Xenopus</taxon>
        <taxon>Xenopus</taxon>
    </lineage>
</organism>
<dbReference type="InterPro" id="IPR000219">
    <property type="entry name" value="DH_dom"/>
</dbReference>
<feature type="compositionally biased region" description="Polar residues" evidence="8">
    <location>
        <begin position="214"/>
        <end position="234"/>
    </location>
</feature>
<feature type="compositionally biased region" description="Polar residues" evidence="8">
    <location>
        <begin position="838"/>
        <end position="853"/>
    </location>
</feature>
<dbReference type="FunFam" id="3.90.260.10:FF:000001">
    <property type="entry name" value="Protein-glutamine gamma-glutamyltransferase 2"/>
    <property type="match status" value="1"/>
</dbReference>
<dbReference type="GO" id="GO:0046872">
    <property type="term" value="F:metal ion binding"/>
    <property type="evidence" value="ECO:0007669"/>
    <property type="project" value="UniProtKB-KW"/>
</dbReference>
<dbReference type="Pfam" id="PF01841">
    <property type="entry name" value="Transglut_core"/>
    <property type="match status" value="1"/>
</dbReference>
<evidence type="ECO:0000256" key="3">
    <source>
        <dbReference type="ARBA" id="ARBA00022679"/>
    </source>
</evidence>
<gene>
    <name evidence="10" type="ORF">XELAEV_18046576mg</name>
</gene>
<proteinExistence type="inferred from homology"/>
<keyword evidence="4" id="KW-0479">Metal-binding</keyword>
<keyword evidence="5" id="KW-0106">Calcium</keyword>
<dbReference type="SUPFAM" id="SSF50729">
    <property type="entry name" value="PH domain-like"/>
    <property type="match status" value="1"/>
</dbReference>
<dbReference type="FunFam" id="2.60.40.10:FF:000090">
    <property type="entry name" value="Protein-glutamine gamma-glutamyltransferase 2"/>
    <property type="match status" value="1"/>
</dbReference>
<evidence type="ECO:0000256" key="6">
    <source>
        <dbReference type="ARBA" id="ARBA00023315"/>
    </source>
</evidence>
<dbReference type="GO" id="GO:0005085">
    <property type="term" value="F:guanyl-nucleotide exchange factor activity"/>
    <property type="evidence" value="ECO:0007669"/>
    <property type="project" value="InterPro"/>
</dbReference>
<dbReference type="CDD" id="cd00160">
    <property type="entry name" value="RhoGEF"/>
    <property type="match status" value="1"/>
</dbReference>
<evidence type="ECO:0000256" key="7">
    <source>
        <dbReference type="ARBA" id="ARBA00024222"/>
    </source>
</evidence>
<dbReference type="InterPro" id="IPR035899">
    <property type="entry name" value="DBL_dom_sf"/>
</dbReference>
<evidence type="ECO:0000256" key="8">
    <source>
        <dbReference type="SAM" id="MobiDB-lite"/>
    </source>
</evidence>
<accession>A0A974BTT0</accession>
<comment type="similarity">
    <text evidence="2">Belongs to the transglutaminase superfamily. Transglutaminase family.</text>
</comment>
<dbReference type="Pfam" id="PF22697">
    <property type="entry name" value="SOS1_NGEF_PH"/>
    <property type="match status" value="1"/>
</dbReference>
<dbReference type="SMART" id="SM00325">
    <property type="entry name" value="RhoGEF"/>
    <property type="match status" value="1"/>
</dbReference>
<dbReference type="InterPro" id="IPR013783">
    <property type="entry name" value="Ig-like_fold"/>
</dbReference>
<evidence type="ECO:0000256" key="2">
    <source>
        <dbReference type="ARBA" id="ARBA00005968"/>
    </source>
</evidence>